<feature type="transmembrane region" description="Helical" evidence="5">
    <location>
        <begin position="12"/>
        <end position="33"/>
    </location>
</feature>
<evidence type="ECO:0000256" key="1">
    <source>
        <dbReference type="ARBA" id="ARBA00004141"/>
    </source>
</evidence>
<gene>
    <name evidence="7" type="ORF">H8D96_20150</name>
</gene>
<dbReference type="Proteomes" id="UP000605201">
    <property type="component" value="Unassembled WGS sequence"/>
</dbReference>
<comment type="caution">
    <text evidence="7">The sequence shown here is derived from an EMBL/GenBank/DDBJ whole genome shotgun (WGS) entry which is preliminary data.</text>
</comment>
<protein>
    <submittedName>
        <fullName evidence="7">DoxX family membrane protein</fullName>
    </submittedName>
</protein>
<evidence type="ECO:0000313" key="8">
    <source>
        <dbReference type="Proteomes" id="UP000605201"/>
    </source>
</evidence>
<evidence type="ECO:0000256" key="4">
    <source>
        <dbReference type="ARBA" id="ARBA00023136"/>
    </source>
</evidence>
<evidence type="ECO:0000259" key="6">
    <source>
        <dbReference type="Pfam" id="PF07291"/>
    </source>
</evidence>
<dbReference type="GO" id="GO:0030416">
    <property type="term" value="P:methylamine metabolic process"/>
    <property type="evidence" value="ECO:0007669"/>
    <property type="project" value="InterPro"/>
</dbReference>
<dbReference type="InterPro" id="IPR009908">
    <property type="entry name" value="Methylamine_util_MauE"/>
</dbReference>
<comment type="subcellular location">
    <subcellularLocation>
        <location evidence="1">Membrane</location>
        <topology evidence="1">Multi-pass membrane protein</topology>
    </subcellularLocation>
</comment>
<feature type="transmembrane region" description="Helical" evidence="5">
    <location>
        <begin position="114"/>
        <end position="135"/>
    </location>
</feature>
<organism evidence="7 8">
    <name type="scientific">Candidatus Desulfatibia vada</name>
    <dbReference type="NCBI Taxonomy" id="2841696"/>
    <lineage>
        <taxon>Bacteria</taxon>
        <taxon>Pseudomonadati</taxon>
        <taxon>Thermodesulfobacteriota</taxon>
        <taxon>Desulfobacteria</taxon>
        <taxon>Desulfobacterales</taxon>
        <taxon>Desulfobacterales incertae sedis</taxon>
        <taxon>Candidatus Desulfatibia</taxon>
    </lineage>
</organism>
<dbReference type="UniPathway" id="UPA00895"/>
<dbReference type="EMBL" id="JACNIG010000401">
    <property type="protein sequence ID" value="MBC8434228.1"/>
    <property type="molecule type" value="Genomic_DNA"/>
</dbReference>
<proteinExistence type="predicted"/>
<name>A0A8J6TRN0_9BACT</name>
<sequence>MNNNWLELAVRWFLGLVFLYASYYKIVSPAHFAKIIYGYYLFPDIFINIIAIVLPFLELFSGLALIFGIYPRSAAIIINGMLLGFIIALSINLIRGQQFDCGCFSFGEGGHTYTVGQLLVRDIIFFVLGLQVLLFDNYRRWCLRQSGNILMKNPHLESI</sequence>
<feature type="domain" description="Methylamine utilisation protein MauE" evidence="6">
    <location>
        <begin position="4"/>
        <end position="133"/>
    </location>
</feature>
<feature type="transmembrane region" description="Helical" evidence="5">
    <location>
        <begin position="74"/>
        <end position="94"/>
    </location>
</feature>
<evidence type="ECO:0000256" key="2">
    <source>
        <dbReference type="ARBA" id="ARBA00022692"/>
    </source>
</evidence>
<keyword evidence="2 5" id="KW-0812">Transmembrane</keyword>
<keyword evidence="4 5" id="KW-0472">Membrane</keyword>
<evidence type="ECO:0000256" key="5">
    <source>
        <dbReference type="SAM" id="Phobius"/>
    </source>
</evidence>
<evidence type="ECO:0000256" key="3">
    <source>
        <dbReference type="ARBA" id="ARBA00022989"/>
    </source>
</evidence>
<dbReference type="GO" id="GO:0016020">
    <property type="term" value="C:membrane"/>
    <property type="evidence" value="ECO:0007669"/>
    <property type="project" value="UniProtKB-SubCell"/>
</dbReference>
<reference evidence="7 8" key="1">
    <citation type="submission" date="2020-08" db="EMBL/GenBank/DDBJ databases">
        <title>Bridging the membrane lipid divide: bacteria of the FCB group superphylum have the potential to synthesize archaeal ether lipids.</title>
        <authorList>
            <person name="Villanueva L."/>
            <person name="Von Meijenfeldt F.A.B."/>
            <person name="Westbye A.B."/>
            <person name="Yadav S."/>
            <person name="Hopmans E.C."/>
            <person name="Dutilh B.E."/>
            <person name="Sinninghe Damste J.S."/>
        </authorList>
    </citation>
    <scope>NUCLEOTIDE SEQUENCE [LARGE SCALE GENOMIC DNA]</scope>
    <source>
        <strain evidence="7">NIOZ-UU17</strain>
    </source>
</reference>
<keyword evidence="3 5" id="KW-1133">Transmembrane helix</keyword>
<accession>A0A8J6TRN0</accession>
<dbReference type="AlphaFoldDB" id="A0A8J6TRN0"/>
<dbReference type="Pfam" id="PF07291">
    <property type="entry name" value="MauE"/>
    <property type="match status" value="1"/>
</dbReference>
<feature type="transmembrane region" description="Helical" evidence="5">
    <location>
        <begin position="45"/>
        <end position="67"/>
    </location>
</feature>
<evidence type="ECO:0000313" key="7">
    <source>
        <dbReference type="EMBL" id="MBC8434228.1"/>
    </source>
</evidence>